<dbReference type="RefSeq" id="WP_270024778.1">
    <property type="nucleotide sequence ID" value="NZ_JAPDDP010000013.1"/>
</dbReference>
<name>A0A9X3N6N7_9ACTN</name>
<accession>A0A9X3N6N7</accession>
<organism evidence="1 2">
    <name type="scientific">Solirubrobacter phytolaccae</name>
    <dbReference type="NCBI Taxonomy" id="1404360"/>
    <lineage>
        <taxon>Bacteria</taxon>
        <taxon>Bacillati</taxon>
        <taxon>Actinomycetota</taxon>
        <taxon>Thermoleophilia</taxon>
        <taxon>Solirubrobacterales</taxon>
        <taxon>Solirubrobacteraceae</taxon>
        <taxon>Solirubrobacter</taxon>
    </lineage>
</organism>
<keyword evidence="2" id="KW-1185">Reference proteome</keyword>
<sequence>MKRLLVLCVLALVGCGADGPSSYTAKDVKAAYYKASDAGDAASVLENYWVDDEYHSHANYVPREALEVCPLMQRANAPVRVENIIKPKAAEPVSEFVVGPVDETDIRTPSVTQGALLFGTSAIATDGMKAVGAAMSKCPPSYEVRGGPSPILGTYAVSARPLETDDGWTGVLQQIAHTNPNDDVYYEDAAHIVVQRANVILYLDVTHRKIIGERSDAPAHAEAVLRTVLKRLA</sequence>
<evidence type="ECO:0000313" key="1">
    <source>
        <dbReference type="EMBL" id="MDA0180466.1"/>
    </source>
</evidence>
<dbReference type="AlphaFoldDB" id="A0A9X3N6N7"/>
<comment type="caution">
    <text evidence="1">The sequence shown here is derived from an EMBL/GenBank/DDBJ whole genome shotgun (WGS) entry which is preliminary data.</text>
</comment>
<dbReference type="PROSITE" id="PS51257">
    <property type="entry name" value="PROKAR_LIPOPROTEIN"/>
    <property type="match status" value="1"/>
</dbReference>
<dbReference type="Proteomes" id="UP001147653">
    <property type="component" value="Unassembled WGS sequence"/>
</dbReference>
<evidence type="ECO:0000313" key="2">
    <source>
        <dbReference type="Proteomes" id="UP001147653"/>
    </source>
</evidence>
<protein>
    <submittedName>
        <fullName evidence="1">Uncharacterized protein</fullName>
    </submittedName>
</protein>
<gene>
    <name evidence="1" type="ORF">OJ997_09190</name>
</gene>
<dbReference type="EMBL" id="JAPDDP010000013">
    <property type="protein sequence ID" value="MDA0180466.1"/>
    <property type="molecule type" value="Genomic_DNA"/>
</dbReference>
<proteinExistence type="predicted"/>
<reference evidence="1" key="1">
    <citation type="submission" date="2022-10" db="EMBL/GenBank/DDBJ databases">
        <title>The WGS of Solirubrobacter phytolaccae KCTC 29190.</title>
        <authorList>
            <person name="Jiang Z."/>
        </authorList>
    </citation>
    <scope>NUCLEOTIDE SEQUENCE</scope>
    <source>
        <strain evidence="1">KCTC 29190</strain>
    </source>
</reference>